<dbReference type="EMBL" id="KB822721">
    <property type="protein sequence ID" value="ETN39942.1"/>
    <property type="molecule type" value="Genomic_DNA"/>
</dbReference>
<dbReference type="eggNOG" id="ENOG502RAE7">
    <property type="taxonomic scope" value="Eukaryota"/>
</dbReference>
<protein>
    <recommendedName>
        <fullName evidence="2">N-acetyltransferase domain-containing protein</fullName>
    </recommendedName>
</protein>
<dbReference type="GeneID" id="19973508"/>
<dbReference type="InterPro" id="IPR000182">
    <property type="entry name" value="GNAT_dom"/>
</dbReference>
<gene>
    <name evidence="3" type="ORF">HMPREF1541_06169</name>
</gene>
<evidence type="ECO:0000259" key="2">
    <source>
        <dbReference type="PROSITE" id="PS51186"/>
    </source>
</evidence>
<dbReference type="InterPro" id="IPR016181">
    <property type="entry name" value="Acyl_CoA_acyltransferase"/>
</dbReference>
<dbReference type="PROSITE" id="PS51186">
    <property type="entry name" value="GNAT"/>
    <property type="match status" value="1"/>
</dbReference>
<evidence type="ECO:0000313" key="4">
    <source>
        <dbReference type="Proteomes" id="UP000030752"/>
    </source>
</evidence>
<organism evidence="3 4">
    <name type="scientific">Cyphellophora europaea (strain CBS 101466)</name>
    <name type="common">Phialophora europaea</name>
    <dbReference type="NCBI Taxonomy" id="1220924"/>
    <lineage>
        <taxon>Eukaryota</taxon>
        <taxon>Fungi</taxon>
        <taxon>Dikarya</taxon>
        <taxon>Ascomycota</taxon>
        <taxon>Pezizomycotina</taxon>
        <taxon>Eurotiomycetes</taxon>
        <taxon>Chaetothyriomycetidae</taxon>
        <taxon>Chaetothyriales</taxon>
        <taxon>Cyphellophoraceae</taxon>
        <taxon>Cyphellophora</taxon>
    </lineage>
</organism>
<dbReference type="Gene3D" id="3.40.630.30">
    <property type="match status" value="1"/>
</dbReference>
<dbReference type="GO" id="GO:0016747">
    <property type="term" value="F:acyltransferase activity, transferring groups other than amino-acyl groups"/>
    <property type="evidence" value="ECO:0007669"/>
    <property type="project" value="InterPro"/>
</dbReference>
<name>W2RU44_CYPE1</name>
<reference evidence="3 4" key="1">
    <citation type="submission" date="2013-03" db="EMBL/GenBank/DDBJ databases">
        <title>The Genome Sequence of Phialophora europaea CBS 101466.</title>
        <authorList>
            <consortium name="The Broad Institute Genomics Platform"/>
            <person name="Cuomo C."/>
            <person name="de Hoog S."/>
            <person name="Gorbushina A."/>
            <person name="Walker B."/>
            <person name="Young S.K."/>
            <person name="Zeng Q."/>
            <person name="Gargeya S."/>
            <person name="Fitzgerald M."/>
            <person name="Haas B."/>
            <person name="Abouelleil A."/>
            <person name="Allen A.W."/>
            <person name="Alvarado L."/>
            <person name="Arachchi H.M."/>
            <person name="Berlin A.M."/>
            <person name="Chapman S.B."/>
            <person name="Gainer-Dewar J."/>
            <person name="Goldberg J."/>
            <person name="Griggs A."/>
            <person name="Gujja S."/>
            <person name="Hansen M."/>
            <person name="Howarth C."/>
            <person name="Imamovic A."/>
            <person name="Ireland A."/>
            <person name="Larimer J."/>
            <person name="McCowan C."/>
            <person name="Murphy C."/>
            <person name="Pearson M."/>
            <person name="Poon T.W."/>
            <person name="Priest M."/>
            <person name="Roberts A."/>
            <person name="Saif S."/>
            <person name="Shea T."/>
            <person name="Sisk P."/>
            <person name="Sykes S."/>
            <person name="Wortman J."/>
            <person name="Nusbaum C."/>
            <person name="Birren B."/>
        </authorList>
    </citation>
    <scope>NUCLEOTIDE SEQUENCE [LARGE SCALE GENOMIC DNA]</scope>
    <source>
        <strain evidence="3 4">CBS 101466</strain>
    </source>
</reference>
<feature type="region of interest" description="Disordered" evidence="1">
    <location>
        <begin position="150"/>
        <end position="175"/>
    </location>
</feature>
<dbReference type="Proteomes" id="UP000030752">
    <property type="component" value="Unassembled WGS sequence"/>
</dbReference>
<dbReference type="RefSeq" id="XP_008718727.1">
    <property type="nucleotide sequence ID" value="XM_008720505.1"/>
</dbReference>
<dbReference type="AlphaFoldDB" id="W2RU44"/>
<feature type="domain" description="N-acetyltransferase" evidence="2">
    <location>
        <begin position="177"/>
        <end position="338"/>
    </location>
</feature>
<proteinExistence type="predicted"/>
<dbReference type="OrthoDB" id="3853310at2759"/>
<dbReference type="InParanoid" id="W2RU44"/>
<evidence type="ECO:0000256" key="1">
    <source>
        <dbReference type="SAM" id="MobiDB-lite"/>
    </source>
</evidence>
<dbReference type="HOGENOM" id="CLU_065178_0_0_1"/>
<dbReference type="SUPFAM" id="SSF55729">
    <property type="entry name" value="Acyl-CoA N-acyltransferases (Nat)"/>
    <property type="match status" value="1"/>
</dbReference>
<dbReference type="CDD" id="cd04301">
    <property type="entry name" value="NAT_SF"/>
    <property type="match status" value="1"/>
</dbReference>
<keyword evidence="4" id="KW-1185">Reference proteome</keyword>
<sequence>MATATTALHMLALRLERADALHLAAQIHALNTLAPHTTSSTPQPSPTATTPTATPLAGGYILTSAPQYTHKLNRASGLAMLSPLTPSILDSVESLFAPTGLPPKIDLCPLAPHAEAALTLLRQRGYVDRGGIEMFYIDLPAKKGPLREEAEGREVLKPSPSPPPPQRRSTAPGVGEVEVRCVRPDEVSRFVQASVAGFRSNGRAPELLETLARIAVARRDTMLYFALVDGKVAGSAGMLILHGSQGGDDGVAGEGGFGSSDGGAIAQLYIDSTLPAYRGYGIHGALIRERLKEAWEAGCVGVMLSAREGSASGRNAKREGFRAVYVKRSMFKEKKNISSPRCHESGSTTYVSELGWLDVEPEN</sequence>
<accession>W2RU44</accession>
<evidence type="ECO:0000313" key="3">
    <source>
        <dbReference type="EMBL" id="ETN39942.1"/>
    </source>
</evidence>
<feature type="region of interest" description="Disordered" evidence="1">
    <location>
        <begin position="35"/>
        <end position="55"/>
    </location>
</feature>
<dbReference type="VEuPathDB" id="FungiDB:HMPREF1541_06169"/>